<evidence type="ECO:0000259" key="2">
    <source>
        <dbReference type="SMART" id="SM00256"/>
    </source>
</evidence>
<feature type="compositionally biased region" description="Polar residues" evidence="1">
    <location>
        <begin position="124"/>
        <end position="137"/>
    </location>
</feature>
<dbReference type="GO" id="GO:0036503">
    <property type="term" value="P:ERAD pathway"/>
    <property type="evidence" value="ECO:0007669"/>
    <property type="project" value="TreeGrafter"/>
</dbReference>
<dbReference type="PANTHER" id="PTHR12125">
    <property type="entry name" value="F-BOX ONLY PROTEIN 6-LIKE PROTEIN"/>
    <property type="match status" value="1"/>
</dbReference>
<dbReference type="InterPro" id="IPR039752">
    <property type="entry name" value="F-box_only"/>
</dbReference>
<dbReference type="GO" id="GO:0031146">
    <property type="term" value="P:SCF-dependent proteasomal ubiquitin-dependent protein catabolic process"/>
    <property type="evidence" value="ECO:0007669"/>
    <property type="project" value="TreeGrafter"/>
</dbReference>
<feature type="region of interest" description="Disordered" evidence="1">
    <location>
        <begin position="113"/>
        <end position="137"/>
    </location>
</feature>
<feature type="domain" description="F-box" evidence="2">
    <location>
        <begin position="35"/>
        <end position="76"/>
    </location>
</feature>
<dbReference type="GO" id="GO:0019005">
    <property type="term" value="C:SCF ubiquitin ligase complex"/>
    <property type="evidence" value="ECO:0007669"/>
    <property type="project" value="TreeGrafter"/>
</dbReference>
<proteinExistence type="predicted"/>
<dbReference type="SMART" id="SM00256">
    <property type="entry name" value="FBOX"/>
    <property type="match status" value="1"/>
</dbReference>
<dbReference type="Pfam" id="PF12937">
    <property type="entry name" value="F-box-like"/>
    <property type="match status" value="1"/>
</dbReference>
<dbReference type="PANTHER" id="PTHR12125:SF12">
    <property type="entry name" value="F-BOX ONLY PROTEIN 6"/>
    <property type="match status" value="1"/>
</dbReference>
<reference evidence="3" key="1">
    <citation type="submission" date="2025-08" db="UniProtKB">
        <authorList>
            <consortium name="Ensembl"/>
        </authorList>
    </citation>
    <scope>IDENTIFICATION</scope>
</reference>
<dbReference type="GO" id="GO:0006516">
    <property type="term" value="P:glycoprotein catabolic process"/>
    <property type="evidence" value="ECO:0007669"/>
    <property type="project" value="TreeGrafter"/>
</dbReference>
<evidence type="ECO:0000313" key="3">
    <source>
        <dbReference type="Ensembl" id="ENSFHEP00000018977.1"/>
    </source>
</evidence>
<dbReference type="SUPFAM" id="SSF81383">
    <property type="entry name" value="F-box domain"/>
    <property type="match status" value="1"/>
</dbReference>
<dbReference type="Gene3D" id="1.20.1280.50">
    <property type="match status" value="1"/>
</dbReference>
<dbReference type="AlphaFoldDB" id="A0A3Q2PZV7"/>
<organism evidence="3 4">
    <name type="scientific">Fundulus heteroclitus</name>
    <name type="common">Killifish</name>
    <name type="synonym">Mummichog</name>
    <dbReference type="NCBI Taxonomy" id="8078"/>
    <lineage>
        <taxon>Eukaryota</taxon>
        <taxon>Metazoa</taxon>
        <taxon>Chordata</taxon>
        <taxon>Craniata</taxon>
        <taxon>Vertebrata</taxon>
        <taxon>Euteleostomi</taxon>
        <taxon>Actinopterygii</taxon>
        <taxon>Neopterygii</taxon>
        <taxon>Teleostei</taxon>
        <taxon>Neoteleostei</taxon>
        <taxon>Acanthomorphata</taxon>
        <taxon>Ovalentaria</taxon>
        <taxon>Atherinomorphae</taxon>
        <taxon>Cyprinodontiformes</taxon>
        <taxon>Fundulidae</taxon>
        <taxon>Fundulus</taxon>
    </lineage>
</organism>
<dbReference type="Ensembl" id="ENSFHET00000028101.1">
    <property type="protein sequence ID" value="ENSFHEP00000018977.1"/>
    <property type="gene ID" value="ENSFHEG00000020870.1"/>
</dbReference>
<evidence type="ECO:0000256" key="1">
    <source>
        <dbReference type="SAM" id="MobiDB-lite"/>
    </source>
</evidence>
<sequence>MAARNEEASGNADAAISSVLPHLPNINYLKEHQRTTLKILEEIFLNIPPNMVVCVCRLVCHEWKEVADRQSFWREKCRRVGYSLGEIYKSPDNWRMFYFLLKKKRNLIENPRGEVETHGGKNYPQKTTLVPGNGSQC</sequence>
<dbReference type="GO" id="GO:0061630">
    <property type="term" value="F:ubiquitin protein ligase activity"/>
    <property type="evidence" value="ECO:0007669"/>
    <property type="project" value="TreeGrafter"/>
</dbReference>
<dbReference type="FunFam" id="1.20.1280.50:FF:000002">
    <property type="entry name" value="F-box only protein 44"/>
    <property type="match status" value="1"/>
</dbReference>
<dbReference type="GeneTree" id="ENSGT00990000210003"/>
<keyword evidence="4" id="KW-1185">Reference proteome</keyword>
<dbReference type="STRING" id="8078.ENSFHEP00000018977"/>
<name>A0A3Q2PZV7_FUNHE</name>
<dbReference type="Proteomes" id="UP000265000">
    <property type="component" value="Unplaced"/>
</dbReference>
<dbReference type="GO" id="GO:0005737">
    <property type="term" value="C:cytoplasm"/>
    <property type="evidence" value="ECO:0007669"/>
    <property type="project" value="TreeGrafter"/>
</dbReference>
<protein>
    <recommendedName>
        <fullName evidence="2">F-box domain-containing protein</fullName>
    </recommendedName>
</protein>
<dbReference type="InterPro" id="IPR036047">
    <property type="entry name" value="F-box-like_dom_sf"/>
</dbReference>
<dbReference type="InterPro" id="IPR001810">
    <property type="entry name" value="F-box_dom"/>
</dbReference>
<reference evidence="3" key="2">
    <citation type="submission" date="2025-09" db="UniProtKB">
        <authorList>
            <consortium name="Ensembl"/>
        </authorList>
    </citation>
    <scope>IDENTIFICATION</scope>
</reference>
<evidence type="ECO:0000313" key="4">
    <source>
        <dbReference type="Proteomes" id="UP000265000"/>
    </source>
</evidence>
<accession>A0A3Q2PZV7</accession>